<dbReference type="EMBL" id="CH963925">
    <property type="protein sequence ID" value="EDW78478.1"/>
    <property type="molecule type" value="Genomic_DNA"/>
</dbReference>
<dbReference type="InParanoid" id="B4N289"/>
<evidence type="ECO:0000256" key="5">
    <source>
        <dbReference type="ARBA" id="ARBA00022490"/>
    </source>
</evidence>
<evidence type="ECO:0000256" key="6">
    <source>
        <dbReference type="ARBA" id="ARBA00023242"/>
    </source>
</evidence>
<evidence type="ECO:0000256" key="1">
    <source>
        <dbReference type="ARBA" id="ARBA00003056"/>
    </source>
</evidence>
<keyword evidence="8" id="KW-1185">Reference proteome</keyword>
<dbReference type="eggNOG" id="ENOG502QSP8">
    <property type="taxonomic scope" value="Eukaryota"/>
</dbReference>
<dbReference type="AlphaFoldDB" id="B4N289"/>
<evidence type="ECO:0000313" key="8">
    <source>
        <dbReference type="Proteomes" id="UP000007798"/>
    </source>
</evidence>
<sequence>MQAIDIDYSLQNFETYREYLDSFKLPEDSRYMRSSEIIKLGYRSQKPIYTTEEFYMRRENLAKQLNSKILDISFSTFFKGNDAGLMALAAREKWNVVGRLSTIIFLQMRQHNGFDISGYIDFAQSLRNWRLRMPDSIDWKAIFEARILLRPRNKDLCFFDWHKGKITSNDTDNFQTMTHPDYGLCFKHKGDHKYVQVTSTQTPTQSGNVTRTMVKSKLYGIIILYDHEINSHSYLG</sequence>
<dbReference type="OMA" id="IESPMYG"/>
<dbReference type="PANTHER" id="PTHR33588:SF1">
    <property type="entry name" value="CILIA- AND FLAGELLA-ASSOCIATED PROTEIN 299"/>
    <property type="match status" value="1"/>
</dbReference>
<evidence type="ECO:0000256" key="3">
    <source>
        <dbReference type="ARBA" id="ARBA00004496"/>
    </source>
</evidence>
<keyword evidence="6" id="KW-0539">Nucleus</keyword>
<dbReference type="PhylomeDB" id="B4N289"/>
<dbReference type="KEGG" id="dwi:6644534"/>
<accession>B4N289</accession>
<dbReference type="GO" id="GO:0005634">
    <property type="term" value="C:nucleus"/>
    <property type="evidence" value="ECO:0007669"/>
    <property type="project" value="UniProtKB-SubCell"/>
</dbReference>
<evidence type="ECO:0000313" key="7">
    <source>
        <dbReference type="EMBL" id="EDW78478.1"/>
    </source>
</evidence>
<proteinExistence type="predicted"/>
<organism evidence="7 8">
    <name type="scientific">Drosophila willistoni</name>
    <name type="common">Fruit fly</name>
    <dbReference type="NCBI Taxonomy" id="7260"/>
    <lineage>
        <taxon>Eukaryota</taxon>
        <taxon>Metazoa</taxon>
        <taxon>Ecdysozoa</taxon>
        <taxon>Arthropoda</taxon>
        <taxon>Hexapoda</taxon>
        <taxon>Insecta</taxon>
        <taxon>Pterygota</taxon>
        <taxon>Neoptera</taxon>
        <taxon>Endopterygota</taxon>
        <taxon>Diptera</taxon>
        <taxon>Brachycera</taxon>
        <taxon>Muscomorpha</taxon>
        <taxon>Ephydroidea</taxon>
        <taxon>Drosophilidae</taxon>
        <taxon>Drosophila</taxon>
        <taxon>Sophophora</taxon>
    </lineage>
</organism>
<evidence type="ECO:0000256" key="2">
    <source>
        <dbReference type="ARBA" id="ARBA00004123"/>
    </source>
</evidence>
<dbReference type="Pfam" id="PF14713">
    <property type="entry name" value="DUF4464"/>
    <property type="match status" value="1"/>
</dbReference>
<protein>
    <recommendedName>
        <fullName evidence="4">Cilia- and flagella-associated protein 299</fullName>
    </recommendedName>
</protein>
<dbReference type="GO" id="GO:0005737">
    <property type="term" value="C:cytoplasm"/>
    <property type="evidence" value="ECO:0007669"/>
    <property type="project" value="UniProtKB-SubCell"/>
</dbReference>
<name>B4N289_DROWI</name>
<comment type="subcellular location">
    <subcellularLocation>
        <location evidence="3">Cytoplasm</location>
    </subcellularLocation>
    <subcellularLocation>
        <location evidence="2">Nucleus</location>
    </subcellularLocation>
</comment>
<gene>
    <name evidence="7" type="primary">Dwil\GK16455</name>
    <name evidence="7" type="ORF">Dwil_GK16455</name>
</gene>
<evidence type="ECO:0000256" key="4">
    <source>
        <dbReference type="ARBA" id="ARBA00021436"/>
    </source>
</evidence>
<comment type="function">
    <text evidence="1">May be involved in spermatogenesis.</text>
</comment>
<dbReference type="InterPro" id="IPR027887">
    <property type="entry name" value="DUF4464"/>
</dbReference>
<dbReference type="OrthoDB" id="2136125at2759"/>
<keyword evidence="5" id="KW-0963">Cytoplasm</keyword>
<dbReference type="Proteomes" id="UP000007798">
    <property type="component" value="Unassembled WGS sequence"/>
</dbReference>
<dbReference type="HOGENOM" id="CLU_070912_0_0_1"/>
<reference evidence="7 8" key="1">
    <citation type="journal article" date="2007" name="Nature">
        <title>Evolution of genes and genomes on the Drosophila phylogeny.</title>
        <authorList>
            <consortium name="Drosophila 12 Genomes Consortium"/>
            <person name="Clark A.G."/>
            <person name="Eisen M.B."/>
            <person name="Smith D.R."/>
            <person name="Bergman C.M."/>
            <person name="Oliver B."/>
            <person name="Markow T.A."/>
            <person name="Kaufman T.C."/>
            <person name="Kellis M."/>
            <person name="Gelbart W."/>
            <person name="Iyer V.N."/>
            <person name="Pollard D.A."/>
            <person name="Sackton T.B."/>
            <person name="Larracuente A.M."/>
            <person name="Singh N.D."/>
            <person name="Abad J.P."/>
            <person name="Abt D.N."/>
            <person name="Adryan B."/>
            <person name="Aguade M."/>
            <person name="Akashi H."/>
            <person name="Anderson W.W."/>
            <person name="Aquadro C.F."/>
            <person name="Ardell D.H."/>
            <person name="Arguello R."/>
            <person name="Artieri C.G."/>
            <person name="Barbash D.A."/>
            <person name="Barker D."/>
            <person name="Barsanti P."/>
            <person name="Batterham P."/>
            <person name="Batzoglou S."/>
            <person name="Begun D."/>
            <person name="Bhutkar A."/>
            <person name="Blanco E."/>
            <person name="Bosak S.A."/>
            <person name="Bradley R.K."/>
            <person name="Brand A.D."/>
            <person name="Brent M.R."/>
            <person name="Brooks A.N."/>
            <person name="Brown R.H."/>
            <person name="Butlin R.K."/>
            <person name="Caggese C."/>
            <person name="Calvi B.R."/>
            <person name="Bernardo de Carvalho A."/>
            <person name="Caspi A."/>
            <person name="Castrezana S."/>
            <person name="Celniker S.E."/>
            <person name="Chang J.L."/>
            <person name="Chapple C."/>
            <person name="Chatterji S."/>
            <person name="Chinwalla A."/>
            <person name="Civetta A."/>
            <person name="Clifton S.W."/>
            <person name="Comeron J.M."/>
            <person name="Costello J.C."/>
            <person name="Coyne J.A."/>
            <person name="Daub J."/>
            <person name="David R.G."/>
            <person name="Delcher A.L."/>
            <person name="Delehaunty K."/>
            <person name="Do C.B."/>
            <person name="Ebling H."/>
            <person name="Edwards K."/>
            <person name="Eickbush T."/>
            <person name="Evans J.D."/>
            <person name="Filipski A."/>
            <person name="Findeiss S."/>
            <person name="Freyhult E."/>
            <person name="Fulton L."/>
            <person name="Fulton R."/>
            <person name="Garcia A.C."/>
            <person name="Gardiner A."/>
            <person name="Garfield D.A."/>
            <person name="Garvin B.E."/>
            <person name="Gibson G."/>
            <person name="Gilbert D."/>
            <person name="Gnerre S."/>
            <person name="Godfrey J."/>
            <person name="Good R."/>
            <person name="Gotea V."/>
            <person name="Gravely B."/>
            <person name="Greenberg A.J."/>
            <person name="Griffiths-Jones S."/>
            <person name="Gross S."/>
            <person name="Guigo R."/>
            <person name="Gustafson E.A."/>
            <person name="Haerty W."/>
            <person name="Hahn M.W."/>
            <person name="Halligan D.L."/>
            <person name="Halpern A.L."/>
            <person name="Halter G.M."/>
            <person name="Han M.V."/>
            <person name="Heger A."/>
            <person name="Hillier L."/>
            <person name="Hinrichs A.S."/>
            <person name="Holmes I."/>
            <person name="Hoskins R.A."/>
            <person name="Hubisz M.J."/>
            <person name="Hultmark D."/>
            <person name="Huntley M.A."/>
            <person name="Jaffe D.B."/>
            <person name="Jagadeeshan S."/>
            <person name="Jeck W.R."/>
            <person name="Johnson J."/>
            <person name="Jones C.D."/>
            <person name="Jordan W.C."/>
            <person name="Karpen G.H."/>
            <person name="Kataoka E."/>
            <person name="Keightley P.D."/>
            <person name="Kheradpour P."/>
            <person name="Kirkness E.F."/>
            <person name="Koerich L.B."/>
            <person name="Kristiansen K."/>
            <person name="Kudrna D."/>
            <person name="Kulathinal R.J."/>
            <person name="Kumar S."/>
            <person name="Kwok R."/>
            <person name="Lander E."/>
            <person name="Langley C.H."/>
            <person name="Lapoint R."/>
            <person name="Lazzaro B.P."/>
            <person name="Lee S.J."/>
            <person name="Levesque L."/>
            <person name="Li R."/>
            <person name="Lin C.F."/>
            <person name="Lin M.F."/>
            <person name="Lindblad-Toh K."/>
            <person name="Llopart A."/>
            <person name="Long M."/>
            <person name="Low L."/>
            <person name="Lozovsky E."/>
            <person name="Lu J."/>
            <person name="Luo M."/>
            <person name="Machado C.A."/>
            <person name="Makalowski W."/>
            <person name="Marzo M."/>
            <person name="Matsuda M."/>
            <person name="Matzkin L."/>
            <person name="McAllister B."/>
            <person name="McBride C.S."/>
            <person name="McKernan B."/>
            <person name="McKernan K."/>
            <person name="Mendez-Lago M."/>
            <person name="Minx P."/>
            <person name="Mollenhauer M.U."/>
            <person name="Montooth K."/>
            <person name="Mount S.M."/>
            <person name="Mu X."/>
            <person name="Myers E."/>
            <person name="Negre B."/>
            <person name="Newfeld S."/>
            <person name="Nielsen R."/>
            <person name="Noor M.A."/>
            <person name="O'Grady P."/>
            <person name="Pachter L."/>
            <person name="Papaceit M."/>
            <person name="Parisi M.J."/>
            <person name="Parisi M."/>
            <person name="Parts L."/>
            <person name="Pedersen J.S."/>
            <person name="Pesole G."/>
            <person name="Phillippy A.M."/>
            <person name="Ponting C.P."/>
            <person name="Pop M."/>
            <person name="Porcelli D."/>
            <person name="Powell J.R."/>
            <person name="Prohaska S."/>
            <person name="Pruitt K."/>
            <person name="Puig M."/>
            <person name="Quesneville H."/>
            <person name="Ram K.R."/>
            <person name="Rand D."/>
            <person name="Rasmussen M.D."/>
            <person name="Reed L.K."/>
            <person name="Reenan R."/>
            <person name="Reily A."/>
            <person name="Remington K.A."/>
            <person name="Rieger T.T."/>
            <person name="Ritchie M.G."/>
            <person name="Robin C."/>
            <person name="Rogers Y.H."/>
            <person name="Rohde C."/>
            <person name="Rozas J."/>
            <person name="Rubenfield M.J."/>
            <person name="Ruiz A."/>
            <person name="Russo S."/>
            <person name="Salzberg S.L."/>
            <person name="Sanchez-Gracia A."/>
            <person name="Saranga D.J."/>
            <person name="Sato H."/>
            <person name="Schaeffer S.W."/>
            <person name="Schatz M.C."/>
            <person name="Schlenke T."/>
            <person name="Schwartz R."/>
            <person name="Segarra C."/>
            <person name="Singh R.S."/>
            <person name="Sirot L."/>
            <person name="Sirota M."/>
            <person name="Sisneros N.B."/>
            <person name="Smith C.D."/>
            <person name="Smith T.F."/>
            <person name="Spieth J."/>
            <person name="Stage D.E."/>
            <person name="Stark A."/>
            <person name="Stephan W."/>
            <person name="Strausberg R.L."/>
            <person name="Strempel S."/>
            <person name="Sturgill D."/>
            <person name="Sutton G."/>
            <person name="Sutton G.G."/>
            <person name="Tao W."/>
            <person name="Teichmann S."/>
            <person name="Tobari Y.N."/>
            <person name="Tomimura Y."/>
            <person name="Tsolas J.M."/>
            <person name="Valente V.L."/>
            <person name="Venter E."/>
            <person name="Venter J.C."/>
            <person name="Vicario S."/>
            <person name="Vieira F.G."/>
            <person name="Vilella A.J."/>
            <person name="Villasante A."/>
            <person name="Walenz B."/>
            <person name="Wang J."/>
            <person name="Wasserman M."/>
            <person name="Watts T."/>
            <person name="Wilson D."/>
            <person name="Wilson R.K."/>
            <person name="Wing R.A."/>
            <person name="Wolfner M.F."/>
            <person name="Wong A."/>
            <person name="Wong G.K."/>
            <person name="Wu C.I."/>
            <person name="Wu G."/>
            <person name="Yamamoto D."/>
            <person name="Yang H.P."/>
            <person name="Yang S.P."/>
            <person name="Yorke J.A."/>
            <person name="Yoshida K."/>
            <person name="Zdobnov E."/>
            <person name="Zhang P."/>
            <person name="Zhang Y."/>
            <person name="Zimin A.V."/>
            <person name="Baldwin J."/>
            <person name="Abdouelleil A."/>
            <person name="Abdulkadir J."/>
            <person name="Abebe A."/>
            <person name="Abera B."/>
            <person name="Abreu J."/>
            <person name="Acer S.C."/>
            <person name="Aftuck L."/>
            <person name="Alexander A."/>
            <person name="An P."/>
            <person name="Anderson E."/>
            <person name="Anderson S."/>
            <person name="Arachi H."/>
            <person name="Azer M."/>
            <person name="Bachantsang P."/>
            <person name="Barry A."/>
            <person name="Bayul T."/>
            <person name="Berlin A."/>
            <person name="Bessette D."/>
            <person name="Bloom T."/>
            <person name="Blye J."/>
            <person name="Boguslavskiy L."/>
            <person name="Bonnet C."/>
            <person name="Boukhgalter B."/>
            <person name="Bourzgui I."/>
            <person name="Brown A."/>
            <person name="Cahill P."/>
            <person name="Channer S."/>
            <person name="Cheshatsang Y."/>
            <person name="Chuda L."/>
            <person name="Citroen M."/>
            <person name="Collymore A."/>
            <person name="Cooke P."/>
            <person name="Costello M."/>
            <person name="D'Aco K."/>
            <person name="Daza R."/>
            <person name="De Haan G."/>
            <person name="DeGray S."/>
            <person name="DeMaso C."/>
            <person name="Dhargay N."/>
            <person name="Dooley K."/>
            <person name="Dooley E."/>
            <person name="Doricent M."/>
            <person name="Dorje P."/>
            <person name="Dorjee K."/>
            <person name="Dupes A."/>
            <person name="Elong R."/>
            <person name="Falk J."/>
            <person name="Farina A."/>
            <person name="Faro S."/>
            <person name="Ferguson D."/>
            <person name="Fisher S."/>
            <person name="Foley C.D."/>
            <person name="Franke A."/>
            <person name="Friedrich D."/>
            <person name="Gadbois L."/>
            <person name="Gearin G."/>
            <person name="Gearin C.R."/>
            <person name="Giannoukos G."/>
            <person name="Goode T."/>
            <person name="Graham J."/>
            <person name="Grandbois E."/>
            <person name="Grewal S."/>
            <person name="Gyaltsen K."/>
            <person name="Hafez N."/>
            <person name="Hagos B."/>
            <person name="Hall J."/>
            <person name="Henson C."/>
            <person name="Hollinger A."/>
            <person name="Honan T."/>
            <person name="Huard M.D."/>
            <person name="Hughes L."/>
            <person name="Hurhula B."/>
            <person name="Husby M.E."/>
            <person name="Kamat A."/>
            <person name="Kanga B."/>
            <person name="Kashin S."/>
            <person name="Khazanovich D."/>
            <person name="Kisner P."/>
            <person name="Lance K."/>
            <person name="Lara M."/>
            <person name="Lee W."/>
            <person name="Lennon N."/>
            <person name="Letendre F."/>
            <person name="LeVine R."/>
            <person name="Lipovsky A."/>
            <person name="Liu X."/>
            <person name="Liu J."/>
            <person name="Liu S."/>
            <person name="Lokyitsang T."/>
            <person name="Lokyitsang Y."/>
            <person name="Lubonja R."/>
            <person name="Lui A."/>
            <person name="MacDonald P."/>
            <person name="Magnisalis V."/>
            <person name="Maru K."/>
            <person name="Matthews C."/>
            <person name="McCusker W."/>
            <person name="McDonough S."/>
            <person name="Mehta T."/>
            <person name="Meldrim J."/>
            <person name="Meneus L."/>
            <person name="Mihai O."/>
            <person name="Mihalev A."/>
            <person name="Mihova T."/>
            <person name="Mittelman R."/>
            <person name="Mlenga V."/>
            <person name="Montmayeur A."/>
            <person name="Mulrain L."/>
            <person name="Navidi A."/>
            <person name="Naylor J."/>
            <person name="Negash T."/>
            <person name="Nguyen T."/>
            <person name="Nguyen N."/>
            <person name="Nicol R."/>
            <person name="Norbu C."/>
            <person name="Norbu N."/>
            <person name="Novod N."/>
            <person name="O'Neill B."/>
            <person name="Osman S."/>
            <person name="Markiewicz E."/>
            <person name="Oyono O.L."/>
            <person name="Patti C."/>
            <person name="Phunkhang P."/>
            <person name="Pierre F."/>
            <person name="Priest M."/>
            <person name="Raghuraman S."/>
            <person name="Rege F."/>
            <person name="Reyes R."/>
            <person name="Rise C."/>
            <person name="Rogov P."/>
            <person name="Ross K."/>
            <person name="Ryan E."/>
            <person name="Settipalli S."/>
            <person name="Shea T."/>
            <person name="Sherpa N."/>
            <person name="Shi L."/>
            <person name="Shih D."/>
            <person name="Sparrow T."/>
            <person name="Spaulding J."/>
            <person name="Stalker J."/>
            <person name="Stange-Thomann N."/>
            <person name="Stavropoulos S."/>
            <person name="Stone C."/>
            <person name="Strader C."/>
            <person name="Tesfaye S."/>
            <person name="Thomson T."/>
            <person name="Thoulutsang Y."/>
            <person name="Thoulutsang D."/>
            <person name="Topham K."/>
            <person name="Topping I."/>
            <person name="Tsamla T."/>
            <person name="Vassiliev H."/>
            <person name="Vo A."/>
            <person name="Wangchuk T."/>
            <person name="Wangdi T."/>
            <person name="Weiand M."/>
            <person name="Wilkinson J."/>
            <person name="Wilson A."/>
            <person name="Yadav S."/>
            <person name="Young G."/>
            <person name="Yu Q."/>
            <person name="Zembek L."/>
            <person name="Zhong D."/>
            <person name="Zimmer A."/>
            <person name="Zwirko Z."/>
            <person name="Jaffe D.B."/>
            <person name="Alvarez P."/>
            <person name="Brockman W."/>
            <person name="Butler J."/>
            <person name="Chin C."/>
            <person name="Gnerre S."/>
            <person name="Grabherr M."/>
            <person name="Kleber M."/>
            <person name="Mauceli E."/>
            <person name="MacCallum I."/>
        </authorList>
    </citation>
    <scope>NUCLEOTIDE SEQUENCE [LARGE SCALE GENOMIC DNA]</scope>
    <source>
        <strain evidence="8">Tucson 14030-0811.24</strain>
    </source>
</reference>
<dbReference type="PANTHER" id="PTHR33588">
    <property type="entry name" value="CILIA- AND FLAGELLA-ASSOCIATED PROTEIN 299"/>
    <property type="match status" value="1"/>
</dbReference>